<evidence type="ECO:0000256" key="2">
    <source>
        <dbReference type="ARBA" id="ARBA00023002"/>
    </source>
</evidence>
<dbReference type="PANTHER" id="PTHR48106:SF18">
    <property type="entry name" value="QUINONE OXIDOREDUCTASE PIG3"/>
    <property type="match status" value="1"/>
</dbReference>
<reference evidence="4 5" key="1">
    <citation type="submission" date="2017-04" db="EMBL/GenBank/DDBJ databases">
        <title>Genome Sequence of the Model Brown-Rot Fungus Postia placenta SB12.</title>
        <authorList>
            <consortium name="DOE Joint Genome Institute"/>
            <person name="Gaskell J."/>
            <person name="Kersten P."/>
            <person name="Larrondo L.F."/>
            <person name="Canessa P."/>
            <person name="Martinez D."/>
            <person name="Hibbett D."/>
            <person name="Schmoll M."/>
            <person name="Kubicek C.P."/>
            <person name="Martinez A.T."/>
            <person name="Yadav J."/>
            <person name="Master E."/>
            <person name="Magnuson J.K."/>
            <person name="James T."/>
            <person name="Yaver D."/>
            <person name="Berka R."/>
            <person name="Labutti K."/>
            <person name="Lipzen A."/>
            <person name="Aerts A."/>
            <person name="Barry K."/>
            <person name="Henrissat B."/>
            <person name="Blanchette R."/>
            <person name="Grigoriev I."/>
            <person name="Cullen D."/>
        </authorList>
    </citation>
    <scope>NUCLEOTIDE SEQUENCE [LARGE SCALE GENOMIC DNA]</scope>
    <source>
        <strain evidence="4 5">MAD-698-R-SB12</strain>
    </source>
</reference>
<feature type="domain" description="Alcohol dehydrogenase-like C-terminal" evidence="3">
    <location>
        <begin position="57"/>
        <end position="171"/>
    </location>
</feature>
<keyword evidence="1" id="KW-0521">NADP</keyword>
<gene>
    <name evidence="4" type="ORF">POSPLADRAFT_1157791</name>
</gene>
<dbReference type="Gene3D" id="3.40.50.720">
    <property type="entry name" value="NAD(P)-binding Rossmann-like Domain"/>
    <property type="match status" value="1"/>
</dbReference>
<dbReference type="STRING" id="670580.A0A1X6MLD7"/>
<keyword evidence="2" id="KW-0560">Oxidoreductase</keyword>
<dbReference type="Gene3D" id="3.90.180.10">
    <property type="entry name" value="Medium-chain alcohol dehydrogenases, catalytic domain"/>
    <property type="match status" value="1"/>
</dbReference>
<dbReference type="Pfam" id="PF00107">
    <property type="entry name" value="ADH_zinc_N"/>
    <property type="match status" value="1"/>
</dbReference>
<dbReference type="RefSeq" id="XP_024333974.1">
    <property type="nucleotide sequence ID" value="XM_024487238.1"/>
</dbReference>
<dbReference type="GO" id="GO:0070402">
    <property type="term" value="F:NADPH binding"/>
    <property type="evidence" value="ECO:0007669"/>
    <property type="project" value="TreeGrafter"/>
</dbReference>
<dbReference type="OrthoDB" id="203908at2759"/>
<proteinExistence type="predicted"/>
<dbReference type="EMBL" id="KZ110609">
    <property type="protein sequence ID" value="OSX57180.1"/>
    <property type="molecule type" value="Genomic_DNA"/>
</dbReference>
<evidence type="ECO:0000259" key="3">
    <source>
        <dbReference type="Pfam" id="PF00107"/>
    </source>
</evidence>
<dbReference type="Proteomes" id="UP000194127">
    <property type="component" value="Unassembled WGS sequence"/>
</dbReference>
<protein>
    <recommendedName>
        <fullName evidence="3">Alcohol dehydrogenase-like C-terminal domain-containing protein</fullName>
    </recommendedName>
</protein>
<dbReference type="InterPro" id="IPR036291">
    <property type="entry name" value="NAD(P)-bd_dom_sf"/>
</dbReference>
<evidence type="ECO:0000313" key="4">
    <source>
        <dbReference type="EMBL" id="OSX57180.1"/>
    </source>
</evidence>
<evidence type="ECO:0000313" key="5">
    <source>
        <dbReference type="Proteomes" id="UP000194127"/>
    </source>
</evidence>
<dbReference type="SUPFAM" id="SSF51735">
    <property type="entry name" value="NAD(P)-binding Rossmann-fold domains"/>
    <property type="match status" value="1"/>
</dbReference>
<dbReference type="GO" id="GO:0016651">
    <property type="term" value="F:oxidoreductase activity, acting on NAD(P)H"/>
    <property type="evidence" value="ECO:0007669"/>
    <property type="project" value="TreeGrafter"/>
</dbReference>
<sequence>MHLADLIQELLLVLHELRAGKVGENAAWCYVYQAMLGITFDCAEKATDPGQGLSVLARGRKTVTATASTADKLDWLKSIPSGATHVVNYKTQNFAEEVKKITNGNGVDVIIDFVGQSHWQKNIDALARDGRMTMLGLLSGGLVDSFDLGPLLYKRLRIEGSTLRSRSPEYTADLITSVVDAGKSPCYGSPRMGGEARSTAHDLFWCVAANTIRQMDGVRGSIGMFTLSRLRIGAVATVRPRVVLLVGREIG</sequence>
<evidence type="ECO:0000256" key="1">
    <source>
        <dbReference type="ARBA" id="ARBA00022857"/>
    </source>
</evidence>
<organism evidence="4 5">
    <name type="scientific">Postia placenta MAD-698-R-SB12</name>
    <dbReference type="NCBI Taxonomy" id="670580"/>
    <lineage>
        <taxon>Eukaryota</taxon>
        <taxon>Fungi</taxon>
        <taxon>Dikarya</taxon>
        <taxon>Basidiomycota</taxon>
        <taxon>Agaricomycotina</taxon>
        <taxon>Agaricomycetes</taxon>
        <taxon>Polyporales</taxon>
        <taxon>Adustoporiaceae</taxon>
        <taxon>Rhodonia</taxon>
    </lineage>
</organism>
<dbReference type="PANTHER" id="PTHR48106">
    <property type="entry name" value="QUINONE OXIDOREDUCTASE PIG3-RELATED"/>
    <property type="match status" value="1"/>
</dbReference>
<name>A0A1X6MLD7_9APHY</name>
<keyword evidence="5" id="KW-1185">Reference proteome</keyword>
<dbReference type="GeneID" id="36332187"/>
<accession>A0A1X6MLD7</accession>
<dbReference type="AlphaFoldDB" id="A0A1X6MLD7"/>
<dbReference type="InterPro" id="IPR013149">
    <property type="entry name" value="ADH-like_C"/>
</dbReference>